<organism evidence="3 4">
    <name type="scientific">Tilletia walkeri</name>
    <dbReference type="NCBI Taxonomy" id="117179"/>
    <lineage>
        <taxon>Eukaryota</taxon>
        <taxon>Fungi</taxon>
        <taxon>Dikarya</taxon>
        <taxon>Basidiomycota</taxon>
        <taxon>Ustilaginomycotina</taxon>
        <taxon>Exobasidiomycetes</taxon>
        <taxon>Tilletiales</taxon>
        <taxon>Tilletiaceae</taxon>
        <taxon>Tilletia</taxon>
    </lineage>
</organism>
<proteinExistence type="predicted"/>
<gene>
    <name evidence="3" type="ORF">A4X09_0g97</name>
</gene>
<feature type="domain" description="AB hydrolase-1" evidence="2">
    <location>
        <begin position="45"/>
        <end position="214"/>
    </location>
</feature>
<dbReference type="Proteomes" id="UP000078113">
    <property type="component" value="Unassembled WGS sequence"/>
</dbReference>
<dbReference type="Pfam" id="PF00561">
    <property type="entry name" value="Abhydrolase_1"/>
    <property type="match status" value="1"/>
</dbReference>
<accession>A0A8X7T7V9</accession>
<reference evidence="3" key="2">
    <citation type="journal article" date="2019" name="IMA Fungus">
        <title>Genome sequencing and comparison of five Tilletia species to identify candidate genes for the detection of regulated species infecting wheat.</title>
        <authorList>
            <person name="Nguyen H.D.T."/>
            <person name="Sultana T."/>
            <person name="Kesanakurti P."/>
            <person name="Hambleton S."/>
        </authorList>
    </citation>
    <scope>NUCLEOTIDE SEQUENCE</scope>
    <source>
        <strain evidence="3">DAOMC 236422</strain>
    </source>
</reference>
<dbReference type="InterPro" id="IPR050266">
    <property type="entry name" value="AB_hydrolase_sf"/>
</dbReference>
<evidence type="ECO:0000259" key="2">
    <source>
        <dbReference type="Pfam" id="PF00561"/>
    </source>
</evidence>
<evidence type="ECO:0000313" key="4">
    <source>
        <dbReference type="Proteomes" id="UP000078113"/>
    </source>
</evidence>
<evidence type="ECO:0000256" key="1">
    <source>
        <dbReference type="SAM" id="MobiDB-lite"/>
    </source>
</evidence>
<feature type="compositionally biased region" description="Basic and acidic residues" evidence="1">
    <location>
        <begin position="372"/>
        <end position="383"/>
    </location>
</feature>
<dbReference type="PANTHER" id="PTHR43798:SF5">
    <property type="entry name" value="MONOACYLGLYCEROL LIPASE ABHD6"/>
    <property type="match status" value="1"/>
</dbReference>
<sequence>MVRPTLVTLPPSNDPALLRPKDAPKPVQLSYSYWAPTKTEVGIAPVIVFLPSEGTDSRSIHREQLASEYLHARFNLIALDLRGCGYSTHPVPDIRSVKDVDMANVLAQDVIDALPSLPGRALERGPNGESRLFFVGTSVTSYIALRIAAKLGDLASGLILISPSSEVESPDNAQSFEEMVEAWAMTNEELVEQFPDPATLLRVSPSVKVPLLVSGGFQARLLNEQRWPAKLFAALIAHWRRRWLSAKNAYKDLETFVHFPCAKRSELGELWARITSHTLVLRGDVGQPNGNGVEEHLRSKLVNAASFACVVVGQAPLLVSVTHATLVNNEMTKFCYSVCGLSLPGEHPSAADDGLTGVSSANMSPLRGRSPVRRDEAVDHNDLGPDDAGGNRSRGESISSGVSTHSLSSTGLAPATTQASLRNIMDFNAWKELNKGHVKRMSTDASHSGSDFRTRATSNVSAMSFAVSCSARSLTVSDASSFYAQDGGQRSPGMEYLHENEVLITNATHSESGDAAVASAVTVTQMRCPIEQPYGSSTLDDEEGEAETGEDVANDTEDDEGIEHGVLLRRAFGRMSTKPCAVFVPEEDAGADLFVEKTSVGQECATRNGTTDTDGKEDTINIEIKEEVVAYSD</sequence>
<feature type="compositionally biased region" description="Acidic residues" evidence="1">
    <location>
        <begin position="539"/>
        <end position="559"/>
    </location>
</feature>
<feature type="region of interest" description="Disordered" evidence="1">
    <location>
        <begin position="352"/>
        <end position="414"/>
    </location>
</feature>
<comment type="caution">
    <text evidence="3">The sequence shown here is derived from an EMBL/GenBank/DDBJ whole genome shotgun (WGS) entry which is preliminary data.</text>
</comment>
<feature type="compositionally biased region" description="Low complexity" evidence="1">
    <location>
        <begin position="397"/>
        <end position="409"/>
    </location>
</feature>
<dbReference type="EMBL" id="LWDG02000002">
    <property type="protein sequence ID" value="KAE8272217.1"/>
    <property type="molecule type" value="Genomic_DNA"/>
</dbReference>
<evidence type="ECO:0000313" key="3">
    <source>
        <dbReference type="EMBL" id="KAE8272217.1"/>
    </source>
</evidence>
<protein>
    <recommendedName>
        <fullName evidence="2">AB hydrolase-1 domain-containing protein</fullName>
    </recommendedName>
</protein>
<dbReference type="GO" id="GO:0016020">
    <property type="term" value="C:membrane"/>
    <property type="evidence" value="ECO:0007669"/>
    <property type="project" value="TreeGrafter"/>
</dbReference>
<dbReference type="Gene3D" id="3.40.50.1820">
    <property type="entry name" value="alpha/beta hydrolase"/>
    <property type="match status" value="1"/>
</dbReference>
<dbReference type="GO" id="GO:0046464">
    <property type="term" value="P:acylglycerol catabolic process"/>
    <property type="evidence" value="ECO:0007669"/>
    <property type="project" value="TreeGrafter"/>
</dbReference>
<name>A0A8X7T7V9_9BASI</name>
<reference evidence="3" key="1">
    <citation type="submission" date="2016-04" db="EMBL/GenBank/DDBJ databases">
        <authorList>
            <person name="Nguyen H.D."/>
            <person name="Samba Siva P."/>
            <person name="Cullis J."/>
            <person name="Levesque C.A."/>
            <person name="Hambleton S."/>
        </authorList>
    </citation>
    <scope>NUCLEOTIDE SEQUENCE</scope>
    <source>
        <strain evidence="3">DAOMC 236422</strain>
    </source>
</reference>
<dbReference type="InterPro" id="IPR000073">
    <property type="entry name" value="AB_hydrolase_1"/>
</dbReference>
<keyword evidence="4" id="KW-1185">Reference proteome</keyword>
<dbReference type="SUPFAM" id="SSF53474">
    <property type="entry name" value="alpha/beta-Hydrolases"/>
    <property type="match status" value="1"/>
</dbReference>
<dbReference type="AlphaFoldDB" id="A0A8X7T7V9"/>
<dbReference type="PANTHER" id="PTHR43798">
    <property type="entry name" value="MONOACYLGLYCEROL LIPASE"/>
    <property type="match status" value="1"/>
</dbReference>
<dbReference type="GO" id="GO:0047372">
    <property type="term" value="F:monoacylglycerol lipase activity"/>
    <property type="evidence" value="ECO:0007669"/>
    <property type="project" value="TreeGrafter"/>
</dbReference>
<dbReference type="InterPro" id="IPR029058">
    <property type="entry name" value="AB_hydrolase_fold"/>
</dbReference>
<feature type="region of interest" description="Disordered" evidence="1">
    <location>
        <begin position="531"/>
        <end position="559"/>
    </location>
</feature>